<organism evidence="1 2">
    <name type="scientific">Halorarum halophilum</name>
    <dbReference type="NCBI Taxonomy" id="2743090"/>
    <lineage>
        <taxon>Archaea</taxon>
        <taxon>Methanobacteriati</taxon>
        <taxon>Methanobacteriota</taxon>
        <taxon>Stenosarchaea group</taxon>
        <taxon>Halobacteria</taxon>
        <taxon>Halobacteriales</taxon>
        <taxon>Haloferacaceae</taxon>
        <taxon>Halorarum</taxon>
    </lineage>
</organism>
<dbReference type="NCBIfam" id="TIGR00266">
    <property type="entry name" value="TIGR00266 family protein"/>
    <property type="match status" value="1"/>
</dbReference>
<dbReference type="SUPFAM" id="SSF51219">
    <property type="entry name" value="TRAP-like"/>
    <property type="match status" value="1"/>
</dbReference>
<dbReference type="EMBL" id="CP058529">
    <property type="protein sequence ID" value="QLG27755.1"/>
    <property type="molecule type" value="Genomic_DNA"/>
</dbReference>
<evidence type="ECO:0000313" key="1">
    <source>
        <dbReference type="EMBL" id="QLG27755.1"/>
    </source>
</evidence>
<dbReference type="PANTHER" id="PTHR43657">
    <property type="entry name" value="TRYPTOPHAN RNA-BINDING ATTENUATOR PROTEIN-LIKE PROTEIN"/>
    <property type="match status" value="1"/>
</dbReference>
<dbReference type="Proteomes" id="UP000509750">
    <property type="component" value="Chromosome"/>
</dbReference>
<name>A0A7D5KLR4_9EURY</name>
<dbReference type="Pfam" id="PF01987">
    <property type="entry name" value="AIM24"/>
    <property type="match status" value="1"/>
</dbReference>
<gene>
    <name evidence="1" type="ORF">HUG10_09395</name>
</gene>
<dbReference type="OrthoDB" id="7592at2157"/>
<protein>
    <submittedName>
        <fullName evidence="1">TIGR00266 family protein</fullName>
    </submittedName>
</protein>
<dbReference type="Gene3D" id="3.60.160.10">
    <property type="entry name" value="Mitochondrial biogenesis AIM24"/>
    <property type="match status" value="1"/>
</dbReference>
<dbReference type="PANTHER" id="PTHR43657:SF1">
    <property type="entry name" value="ALTERED INHERITANCE OF MITOCHONDRIA PROTEIN 24, MITOCHONDRIAL"/>
    <property type="match status" value="1"/>
</dbReference>
<dbReference type="InterPro" id="IPR036983">
    <property type="entry name" value="AIM24_sf"/>
</dbReference>
<keyword evidence="2" id="KW-1185">Reference proteome</keyword>
<sequence>MEHEITHRPSFAMAEVSLEEGEQVLAESGAMVSYSEGIEMETNATGGFLKSIRRGLFGGESVFQNTFTASKPGSVTFAPPLPGDVVHHELDGDTVYVQSGSYIASDPALDVDTEFGGARTFFGSEGLFLLRIEGSGPLFMSSYGAIREIDLAPDETYTIDTGHIVAFEDTADFTVRRMGGLKSTLLSGEGLVAEFTGEGRIWLQTRSQDSFLAWLVPKLPTQTPQGSTT</sequence>
<evidence type="ECO:0000313" key="2">
    <source>
        <dbReference type="Proteomes" id="UP000509750"/>
    </source>
</evidence>
<dbReference type="AlphaFoldDB" id="A0A7D5KLR4"/>
<dbReference type="RefSeq" id="WP_179169330.1">
    <property type="nucleotide sequence ID" value="NZ_CP058529.1"/>
</dbReference>
<dbReference type="KEGG" id="halg:HUG10_09395"/>
<dbReference type="GeneID" id="56029046"/>
<proteinExistence type="predicted"/>
<dbReference type="InterPro" id="IPR016031">
    <property type="entry name" value="Trp_RNA-bd_attenuator-like_dom"/>
</dbReference>
<accession>A0A7D5KLR4</accession>
<dbReference type="InterPro" id="IPR002838">
    <property type="entry name" value="AIM24"/>
</dbReference>
<reference evidence="1 2" key="1">
    <citation type="submission" date="2020-07" db="EMBL/GenBank/DDBJ databases">
        <title>Gai3-2, isolated from salt lake.</title>
        <authorList>
            <person name="Cui H."/>
            <person name="Shi X."/>
        </authorList>
    </citation>
    <scope>NUCLEOTIDE SEQUENCE [LARGE SCALE GENOMIC DNA]</scope>
    <source>
        <strain evidence="1 2">Gai3-2</strain>
    </source>
</reference>